<dbReference type="RefSeq" id="WP_022214261.1">
    <property type="nucleotide sequence ID" value="NZ_JBBMEI010000105.1"/>
</dbReference>
<proteinExistence type="predicted"/>
<keyword evidence="1" id="KW-0175">Coiled coil</keyword>
<protein>
    <submittedName>
        <fullName evidence="2">Uncharacterized protein</fullName>
    </submittedName>
</protein>
<evidence type="ECO:0000256" key="1">
    <source>
        <dbReference type="SAM" id="Coils"/>
    </source>
</evidence>
<feature type="coiled-coil region" evidence="1">
    <location>
        <begin position="17"/>
        <end position="68"/>
    </location>
</feature>
<gene>
    <name evidence="2" type="ORF">WMO75_17895</name>
</gene>
<dbReference type="EMBL" id="JBBMEI010000105">
    <property type="protein sequence ID" value="MEQ2360162.1"/>
    <property type="molecule type" value="Genomic_DNA"/>
</dbReference>
<evidence type="ECO:0000313" key="2">
    <source>
        <dbReference type="EMBL" id="MEQ2360162.1"/>
    </source>
</evidence>
<reference evidence="2 3" key="1">
    <citation type="submission" date="2024-03" db="EMBL/GenBank/DDBJ databases">
        <title>Human intestinal bacterial collection.</title>
        <authorList>
            <person name="Pauvert C."/>
            <person name="Hitch T.C.A."/>
            <person name="Clavel T."/>
        </authorList>
    </citation>
    <scope>NUCLEOTIDE SEQUENCE [LARGE SCALE GENOMIC DNA]</scope>
    <source>
        <strain evidence="2 3">CLA-AA-H95</strain>
    </source>
</reference>
<sequence length="73" mass="8242">MAKIVKIGSSENKDKRLLQLTNNLNTLKASLANMIEQYENEGAEEKKLDTMTEALDALEDAYDALNDILLEER</sequence>
<accession>A0ABV1ASJ4</accession>
<name>A0ABV1ASJ4_9FIRM</name>
<comment type="caution">
    <text evidence="2">The sequence shown here is derived from an EMBL/GenBank/DDBJ whole genome shotgun (WGS) entry which is preliminary data.</text>
</comment>
<evidence type="ECO:0000313" key="3">
    <source>
        <dbReference type="Proteomes" id="UP001446032"/>
    </source>
</evidence>
<organism evidence="2 3">
    <name type="scientific">Blautia intestinihominis</name>
    <dbReference type="NCBI Taxonomy" id="3133152"/>
    <lineage>
        <taxon>Bacteria</taxon>
        <taxon>Bacillati</taxon>
        <taxon>Bacillota</taxon>
        <taxon>Clostridia</taxon>
        <taxon>Lachnospirales</taxon>
        <taxon>Lachnospiraceae</taxon>
        <taxon>Blautia</taxon>
    </lineage>
</organism>
<dbReference type="Proteomes" id="UP001446032">
    <property type="component" value="Unassembled WGS sequence"/>
</dbReference>
<keyword evidence="3" id="KW-1185">Reference proteome</keyword>